<dbReference type="EMBL" id="JADCNM010000005">
    <property type="protein sequence ID" value="KAG0482033.1"/>
    <property type="molecule type" value="Genomic_DNA"/>
</dbReference>
<comment type="caution">
    <text evidence="2">The sequence shown here is derived from an EMBL/GenBank/DDBJ whole genome shotgun (WGS) entry which is preliminary data.</text>
</comment>
<reference evidence="2 3" key="1">
    <citation type="journal article" date="2020" name="Nat. Food">
        <title>A phased Vanilla planifolia genome enables genetic improvement of flavour and production.</title>
        <authorList>
            <person name="Hasing T."/>
            <person name="Tang H."/>
            <person name="Brym M."/>
            <person name="Khazi F."/>
            <person name="Huang T."/>
            <person name="Chambers A.H."/>
        </authorList>
    </citation>
    <scope>NUCLEOTIDE SEQUENCE [LARGE SCALE GENOMIC DNA]</scope>
    <source>
        <tissue evidence="2">Leaf</tissue>
    </source>
</reference>
<feature type="compositionally biased region" description="Low complexity" evidence="1">
    <location>
        <begin position="15"/>
        <end position="33"/>
    </location>
</feature>
<protein>
    <submittedName>
        <fullName evidence="2">Uncharacterized protein</fullName>
    </submittedName>
</protein>
<organism evidence="2 3">
    <name type="scientific">Vanilla planifolia</name>
    <name type="common">Vanilla</name>
    <dbReference type="NCBI Taxonomy" id="51239"/>
    <lineage>
        <taxon>Eukaryota</taxon>
        <taxon>Viridiplantae</taxon>
        <taxon>Streptophyta</taxon>
        <taxon>Embryophyta</taxon>
        <taxon>Tracheophyta</taxon>
        <taxon>Spermatophyta</taxon>
        <taxon>Magnoliopsida</taxon>
        <taxon>Liliopsida</taxon>
        <taxon>Asparagales</taxon>
        <taxon>Orchidaceae</taxon>
        <taxon>Vanilloideae</taxon>
        <taxon>Vanilleae</taxon>
        <taxon>Vanilla</taxon>
    </lineage>
</organism>
<dbReference type="Proteomes" id="UP000639772">
    <property type="component" value="Unassembled WGS sequence"/>
</dbReference>
<proteinExistence type="predicted"/>
<feature type="region of interest" description="Disordered" evidence="1">
    <location>
        <begin position="1"/>
        <end position="53"/>
    </location>
</feature>
<gene>
    <name evidence="2" type="ORF">HPP92_010117</name>
</gene>
<name>A0A835V265_VANPL</name>
<sequence>MQCTFSSGKMQHLLQQTKQSSQSNTTASNMTSSITVPVPIKEPSQSSPTVPRSKEPCISTNVWQYQGLPVLLIPAAAKTSAPVISTVQLMPLLSLCQCCGSLYHRFIAASSELFSSVISQCYCREDLHQFKHTRSYPYCFIFFKPGIHFKPIYCFHFFMFASSICYKK</sequence>
<accession>A0A835V265</accession>
<evidence type="ECO:0000313" key="3">
    <source>
        <dbReference type="Proteomes" id="UP000639772"/>
    </source>
</evidence>
<dbReference type="AlphaFoldDB" id="A0A835V265"/>
<evidence type="ECO:0000313" key="2">
    <source>
        <dbReference type="EMBL" id="KAG0482033.1"/>
    </source>
</evidence>
<evidence type="ECO:0000256" key="1">
    <source>
        <dbReference type="SAM" id="MobiDB-lite"/>
    </source>
</evidence>